<gene>
    <name evidence="8" type="ORF">C5Y93_10800</name>
</gene>
<proteinExistence type="predicted"/>
<feature type="transmembrane region" description="Helical" evidence="6">
    <location>
        <begin position="467"/>
        <end position="491"/>
    </location>
</feature>
<reference evidence="8 9" key="1">
    <citation type="submission" date="2018-02" db="EMBL/GenBank/DDBJ databases">
        <title>Comparative genomes isolates from brazilian mangrove.</title>
        <authorList>
            <person name="Araujo J.E."/>
            <person name="Taketani R.G."/>
            <person name="Silva M.C.P."/>
            <person name="Loureco M.V."/>
            <person name="Andreote F.D."/>
        </authorList>
    </citation>
    <scope>NUCLEOTIDE SEQUENCE [LARGE SCALE GENOMIC DNA]</scope>
    <source>
        <strain evidence="8 9">Nap-Phe MGV</strain>
    </source>
</reference>
<evidence type="ECO:0000259" key="7">
    <source>
        <dbReference type="Pfam" id="PF02687"/>
    </source>
</evidence>
<evidence type="ECO:0000256" key="5">
    <source>
        <dbReference type="ARBA" id="ARBA00023136"/>
    </source>
</evidence>
<evidence type="ECO:0000313" key="8">
    <source>
        <dbReference type="EMBL" id="PQO46059.1"/>
    </source>
</evidence>
<feature type="transmembrane region" description="Helical" evidence="6">
    <location>
        <begin position="25"/>
        <end position="46"/>
    </location>
</feature>
<dbReference type="AlphaFoldDB" id="A0A2S8GNQ6"/>
<comment type="subcellular location">
    <subcellularLocation>
        <location evidence="1">Cell membrane</location>
        <topology evidence="1">Multi-pass membrane protein</topology>
    </subcellularLocation>
</comment>
<dbReference type="EMBL" id="PUHZ01000011">
    <property type="protein sequence ID" value="PQO46059.1"/>
    <property type="molecule type" value="Genomic_DNA"/>
</dbReference>
<protein>
    <recommendedName>
        <fullName evidence="7">ABC3 transporter permease C-terminal domain-containing protein</fullName>
    </recommendedName>
</protein>
<sequence>MRRAEVLYFARQNLTADRSRLTNKVIATTLILISGICLAAFGLILGKYRIGELRLQRLPLSRSIVVGGNVLTKGRFDAALTDEIRTKVVAELNQPSDLVGIFPYLLTDNVPFKLSDGNNLFPTGRTVDFVHAVADGNPIVKRLDEATQKRLATSDLVLSHELVKLLKRDDLQPGDTVDIDVRGQSASLKVAGIVSEKDLDGLSFFVSDHCFFGTVLGNSKRYSEVSVTVTDKRVLAALKANRPQKLIDFLIEENLAPAEPEFHPSDFTWKISVGNREAMNGATWKQFLIDIFEILVPAEKNRKFEFACDECDRLNVPTVGPFNIALVSLEHLGDLEPALRGLEGVESIKDYIDRKTVTEKANLDKELRSAILLAIVLCVAIGLLLLLNISTFQYLRFRLQNAEIGLLRAIGFSFYHLFYISACESMIIWLGSIILGYVGGLIFGFGLCFWIYPEEPCPIEGFVDLRGILMLTAGIGGATFLIYMASVLIAVRRYCSISPGLLLRED</sequence>
<organism evidence="8 9">
    <name type="scientific">Blastopirellula marina</name>
    <dbReference type="NCBI Taxonomy" id="124"/>
    <lineage>
        <taxon>Bacteria</taxon>
        <taxon>Pseudomonadati</taxon>
        <taxon>Planctomycetota</taxon>
        <taxon>Planctomycetia</taxon>
        <taxon>Pirellulales</taxon>
        <taxon>Pirellulaceae</taxon>
        <taxon>Blastopirellula</taxon>
    </lineage>
</organism>
<evidence type="ECO:0000313" key="9">
    <source>
        <dbReference type="Proteomes" id="UP000237819"/>
    </source>
</evidence>
<dbReference type="GO" id="GO:0005886">
    <property type="term" value="C:plasma membrane"/>
    <property type="evidence" value="ECO:0007669"/>
    <property type="project" value="UniProtKB-SubCell"/>
</dbReference>
<feature type="transmembrane region" description="Helical" evidence="6">
    <location>
        <begin position="427"/>
        <end position="452"/>
    </location>
</feature>
<keyword evidence="4 6" id="KW-1133">Transmembrane helix</keyword>
<feature type="domain" description="ABC3 transporter permease C-terminal" evidence="7">
    <location>
        <begin position="375"/>
        <end position="499"/>
    </location>
</feature>
<evidence type="ECO:0000256" key="1">
    <source>
        <dbReference type="ARBA" id="ARBA00004651"/>
    </source>
</evidence>
<name>A0A2S8GNQ6_9BACT</name>
<dbReference type="InterPro" id="IPR003838">
    <property type="entry name" value="ABC3_permease_C"/>
</dbReference>
<keyword evidence="2" id="KW-1003">Cell membrane</keyword>
<accession>A0A2S8GNQ6</accession>
<evidence type="ECO:0000256" key="4">
    <source>
        <dbReference type="ARBA" id="ARBA00022989"/>
    </source>
</evidence>
<keyword evidence="5 6" id="KW-0472">Membrane</keyword>
<dbReference type="Proteomes" id="UP000237819">
    <property type="component" value="Unassembled WGS sequence"/>
</dbReference>
<dbReference type="Pfam" id="PF02687">
    <property type="entry name" value="FtsX"/>
    <property type="match status" value="1"/>
</dbReference>
<evidence type="ECO:0000256" key="3">
    <source>
        <dbReference type="ARBA" id="ARBA00022692"/>
    </source>
</evidence>
<comment type="caution">
    <text evidence="8">The sequence shown here is derived from an EMBL/GenBank/DDBJ whole genome shotgun (WGS) entry which is preliminary data.</text>
</comment>
<feature type="transmembrane region" description="Helical" evidence="6">
    <location>
        <begin position="370"/>
        <end position="390"/>
    </location>
</feature>
<keyword evidence="3 6" id="KW-0812">Transmembrane</keyword>
<evidence type="ECO:0000256" key="2">
    <source>
        <dbReference type="ARBA" id="ARBA00022475"/>
    </source>
</evidence>
<evidence type="ECO:0000256" key="6">
    <source>
        <dbReference type="SAM" id="Phobius"/>
    </source>
</evidence>